<dbReference type="RefSeq" id="WP_150899801.1">
    <property type="nucleotide sequence ID" value="NZ_WAAU01000013.1"/>
</dbReference>
<keyword evidence="2" id="KW-1185">Reference proteome</keyword>
<protein>
    <submittedName>
        <fullName evidence="1">Uncharacterized protein</fullName>
    </submittedName>
</protein>
<sequence length="587" mass="65529">MKQLLLTIPIVLFILTITNSLGQNIIKPEGSIDLLEPIKKSSSHSVTITSLEYTYGDKISSNETIKIPSDGYVHLKANVLVFNHSGVFQGFRQMMYRKNSTGKTYSIGNPVYRENRFMTNWVSEITFILTKDMFESGKIGSLFAKFESNWGNRWLSDGFKVSIDQVGILNNKISGNQTIKAGKSASVLTGTMPTGGNGSYSFQWQKQSLGERVYTNIPGATSKDFNPGILNKTTYFRRIVKSYGFNNTVSNQVLITVEIPLANNVICCDQTLNYDEIPATLTGTIPGDGSGDFVYDWDSRTKFPGKSDYGIWTNTVGNSKDYVFKRALPDYAAEPYYVQYRRHAYSVKTGRSSFSNIITIKQNPDNKGIRNNSISTSSGSGVFNGTTPTGGSGSYTYQWYFTIECAADHIYAYNEPIPGATSKDHTVTMPWVSSSPCKETLFFHRLTTDSEGRTQYSNSINMSGGDSSDYFGKSSSKSSKKQIVSHSQNETELLDIPEIIEGKKDFNLLVDNLTEQIKIKSNFKKDTNLNISLVSIIDGKKSTVYEGKVKKGNWNFEYNTTKGINKGIYVCRIIYDGEVFSKKIIIR</sequence>
<evidence type="ECO:0000313" key="1">
    <source>
        <dbReference type="EMBL" id="KAB1158377.1"/>
    </source>
</evidence>
<dbReference type="Proteomes" id="UP000467305">
    <property type="component" value="Unassembled WGS sequence"/>
</dbReference>
<evidence type="ECO:0000313" key="2">
    <source>
        <dbReference type="Proteomes" id="UP000467305"/>
    </source>
</evidence>
<dbReference type="AlphaFoldDB" id="A0A7J5AL93"/>
<reference evidence="1 2" key="1">
    <citation type="submission" date="2019-09" db="EMBL/GenBank/DDBJ databases">
        <authorList>
            <person name="Cao W.R."/>
        </authorList>
    </citation>
    <scope>NUCLEOTIDE SEQUENCE [LARGE SCALE GENOMIC DNA]</scope>
    <source>
        <strain evidence="2">a4</strain>
    </source>
</reference>
<organism evidence="1 2">
    <name type="scientific">Tenacibaculum aiptasiae</name>
    <dbReference type="NCBI Taxonomy" id="426481"/>
    <lineage>
        <taxon>Bacteria</taxon>
        <taxon>Pseudomonadati</taxon>
        <taxon>Bacteroidota</taxon>
        <taxon>Flavobacteriia</taxon>
        <taxon>Flavobacteriales</taxon>
        <taxon>Flavobacteriaceae</taxon>
        <taxon>Tenacibaculum</taxon>
    </lineage>
</organism>
<name>A0A7J5AL93_9FLAO</name>
<dbReference type="OrthoDB" id="7794186at2"/>
<accession>A0A7J5AL93</accession>
<proteinExistence type="predicted"/>
<dbReference type="EMBL" id="WAAU01000013">
    <property type="protein sequence ID" value="KAB1158377.1"/>
    <property type="molecule type" value="Genomic_DNA"/>
</dbReference>
<comment type="caution">
    <text evidence="1">The sequence shown here is derived from an EMBL/GenBank/DDBJ whole genome shotgun (WGS) entry which is preliminary data.</text>
</comment>
<gene>
    <name evidence="1" type="ORF">F7018_09375</name>
</gene>